<organism evidence="5 6">
    <name type="scientific">Mangrovivirga cuniculi</name>
    <dbReference type="NCBI Taxonomy" id="2715131"/>
    <lineage>
        <taxon>Bacteria</taxon>
        <taxon>Pseudomonadati</taxon>
        <taxon>Bacteroidota</taxon>
        <taxon>Cytophagia</taxon>
        <taxon>Cytophagales</taxon>
        <taxon>Mangrovivirgaceae</taxon>
        <taxon>Mangrovivirga</taxon>
    </lineage>
</organism>
<dbReference type="InterPro" id="IPR051012">
    <property type="entry name" value="CellSynth/LPSAsmb/PSIAsmb"/>
</dbReference>
<dbReference type="Gene3D" id="1.25.40.10">
    <property type="entry name" value="Tetratricopeptide repeat domain"/>
    <property type="match status" value="1"/>
</dbReference>
<dbReference type="SUPFAM" id="SSF48452">
    <property type="entry name" value="TPR-like"/>
    <property type="match status" value="1"/>
</dbReference>
<dbReference type="InterPro" id="IPR011990">
    <property type="entry name" value="TPR-like_helical_dom_sf"/>
</dbReference>
<name>A0A4D7JDG8_9BACT</name>
<feature type="transmembrane region" description="Helical" evidence="4">
    <location>
        <begin position="5"/>
        <end position="22"/>
    </location>
</feature>
<dbReference type="OrthoDB" id="1490552at2"/>
<dbReference type="PROSITE" id="PS50005">
    <property type="entry name" value="TPR"/>
    <property type="match status" value="2"/>
</dbReference>
<reference evidence="5 6" key="1">
    <citation type="submission" date="2018-04" db="EMBL/GenBank/DDBJ databases">
        <title>Complete genome uncultured novel isolate.</title>
        <authorList>
            <person name="Merlino G."/>
        </authorList>
    </citation>
    <scope>NUCLEOTIDE SEQUENCE [LARGE SCALE GENOMIC DNA]</scope>
    <source>
        <strain evidence="6">R1DC9</strain>
    </source>
</reference>
<sequence length="277" mass="31523">MKKQIFISGILIIAAVVALFFLPREVVENDENQNVSASMSDNPAGEVSEDIAAHNTTKLNDSLTLKLAYFKEQLEMDENREKSINFADSLYEIYFSVQAYDSAAYYKGLIAKELNTFESNVAAADAYYKAFSFAMETDKQQQLGQTAKSYYDKVLEENPDYIDAEINNALIAINGSNPMQGILALRSLLEKDPDNETVNYQLGLMSMQTQQWHKAEERFRTLVKIEPENTEYNFYLGVSLFEDGHRQEAKEYFEKVLTLEDNPEVVSAVNGYLKEIQ</sequence>
<keyword evidence="4" id="KW-0472">Membrane</keyword>
<proteinExistence type="predicted"/>
<keyword evidence="1" id="KW-0677">Repeat</keyword>
<keyword evidence="4" id="KW-1133">Transmembrane helix</keyword>
<keyword evidence="6" id="KW-1185">Reference proteome</keyword>
<dbReference type="SMART" id="SM00028">
    <property type="entry name" value="TPR"/>
    <property type="match status" value="2"/>
</dbReference>
<evidence type="ECO:0000256" key="4">
    <source>
        <dbReference type="SAM" id="Phobius"/>
    </source>
</evidence>
<dbReference type="Pfam" id="PF07719">
    <property type="entry name" value="TPR_2"/>
    <property type="match status" value="1"/>
</dbReference>
<keyword evidence="4" id="KW-0812">Transmembrane</keyword>
<evidence type="ECO:0000256" key="3">
    <source>
        <dbReference type="PROSITE-ProRule" id="PRU00339"/>
    </source>
</evidence>
<dbReference type="Proteomes" id="UP000298616">
    <property type="component" value="Chromosome"/>
</dbReference>
<dbReference type="AlphaFoldDB" id="A0A4D7JDG8"/>
<dbReference type="InterPro" id="IPR013105">
    <property type="entry name" value="TPR_2"/>
</dbReference>
<protein>
    <submittedName>
        <fullName evidence="5">Uncharacterized protein</fullName>
    </submittedName>
</protein>
<dbReference type="KEGG" id="fpf:DCC35_02550"/>
<keyword evidence="2 3" id="KW-0802">TPR repeat</keyword>
<feature type="repeat" description="TPR" evidence="3">
    <location>
        <begin position="230"/>
        <end position="263"/>
    </location>
</feature>
<evidence type="ECO:0000313" key="6">
    <source>
        <dbReference type="Proteomes" id="UP000298616"/>
    </source>
</evidence>
<dbReference type="PANTHER" id="PTHR45586">
    <property type="entry name" value="TPR REPEAT-CONTAINING PROTEIN PA4667"/>
    <property type="match status" value="1"/>
</dbReference>
<dbReference type="RefSeq" id="WP_137089309.1">
    <property type="nucleotide sequence ID" value="NZ_CP028923.1"/>
</dbReference>
<accession>A0A4D7JDG8</accession>
<evidence type="ECO:0000256" key="2">
    <source>
        <dbReference type="ARBA" id="ARBA00022803"/>
    </source>
</evidence>
<gene>
    <name evidence="5" type="ORF">DCC35_02550</name>
</gene>
<dbReference type="InterPro" id="IPR019734">
    <property type="entry name" value="TPR_rpt"/>
</dbReference>
<evidence type="ECO:0000256" key="1">
    <source>
        <dbReference type="ARBA" id="ARBA00022737"/>
    </source>
</evidence>
<evidence type="ECO:0000313" key="5">
    <source>
        <dbReference type="EMBL" id="QCK13711.1"/>
    </source>
</evidence>
<feature type="repeat" description="TPR" evidence="3">
    <location>
        <begin position="196"/>
        <end position="229"/>
    </location>
</feature>
<dbReference type="PANTHER" id="PTHR45586:SF1">
    <property type="entry name" value="LIPOPOLYSACCHARIDE ASSEMBLY PROTEIN B"/>
    <property type="match status" value="1"/>
</dbReference>
<dbReference type="EMBL" id="CP028923">
    <property type="protein sequence ID" value="QCK13711.1"/>
    <property type="molecule type" value="Genomic_DNA"/>
</dbReference>